<gene>
    <name evidence="1" type="ORF">NDU88_000955</name>
</gene>
<sequence>MRSTHAGETGTSTRRFPGAECARVRRRAIRDAVCAAEKLAAALSWPSSGGLVKTGTARAIPQHATGRTWIEVRGEAQGVPPVCGV</sequence>
<protein>
    <submittedName>
        <fullName evidence="1">Uncharacterized protein</fullName>
    </submittedName>
</protein>
<accession>A0AAV7P2D6</accession>
<evidence type="ECO:0000313" key="1">
    <source>
        <dbReference type="EMBL" id="KAJ1122468.1"/>
    </source>
</evidence>
<evidence type="ECO:0000313" key="2">
    <source>
        <dbReference type="Proteomes" id="UP001066276"/>
    </source>
</evidence>
<comment type="caution">
    <text evidence="1">The sequence shown here is derived from an EMBL/GenBank/DDBJ whole genome shotgun (WGS) entry which is preliminary data.</text>
</comment>
<reference evidence="1" key="1">
    <citation type="journal article" date="2022" name="bioRxiv">
        <title>Sequencing and chromosome-scale assembly of the giantPleurodeles waltlgenome.</title>
        <authorList>
            <person name="Brown T."/>
            <person name="Elewa A."/>
            <person name="Iarovenko S."/>
            <person name="Subramanian E."/>
            <person name="Araus A.J."/>
            <person name="Petzold A."/>
            <person name="Susuki M."/>
            <person name="Suzuki K.-i.T."/>
            <person name="Hayashi T."/>
            <person name="Toyoda A."/>
            <person name="Oliveira C."/>
            <person name="Osipova E."/>
            <person name="Leigh N.D."/>
            <person name="Simon A."/>
            <person name="Yun M.H."/>
        </authorList>
    </citation>
    <scope>NUCLEOTIDE SEQUENCE</scope>
    <source>
        <strain evidence="1">20211129_DDA</strain>
        <tissue evidence="1">Liver</tissue>
    </source>
</reference>
<organism evidence="1 2">
    <name type="scientific">Pleurodeles waltl</name>
    <name type="common">Iberian ribbed newt</name>
    <dbReference type="NCBI Taxonomy" id="8319"/>
    <lineage>
        <taxon>Eukaryota</taxon>
        <taxon>Metazoa</taxon>
        <taxon>Chordata</taxon>
        <taxon>Craniata</taxon>
        <taxon>Vertebrata</taxon>
        <taxon>Euteleostomi</taxon>
        <taxon>Amphibia</taxon>
        <taxon>Batrachia</taxon>
        <taxon>Caudata</taxon>
        <taxon>Salamandroidea</taxon>
        <taxon>Salamandridae</taxon>
        <taxon>Pleurodelinae</taxon>
        <taxon>Pleurodeles</taxon>
    </lineage>
</organism>
<dbReference type="Proteomes" id="UP001066276">
    <property type="component" value="Chromosome 7"/>
</dbReference>
<dbReference type="AlphaFoldDB" id="A0AAV7P2D6"/>
<keyword evidence="2" id="KW-1185">Reference proteome</keyword>
<name>A0AAV7P2D6_PLEWA</name>
<dbReference type="EMBL" id="JANPWB010000011">
    <property type="protein sequence ID" value="KAJ1122468.1"/>
    <property type="molecule type" value="Genomic_DNA"/>
</dbReference>
<proteinExistence type="predicted"/>